<dbReference type="PROSITE" id="PS00086">
    <property type="entry name" value="CYTOCHROME_P450"/>
    <property type="match status" value="1"/>
</dbReference>
<dbReference type="GO" id="GO:0005506">
    <property type="term" value="F:iron ion binding"/>
    <property type="evidence" value="ECO:0007669"/>
    <property type="project" value="InterPro"/>
</dbReference>
<gene>
    <name evidence="1" type="ORF">TNCV_2852761</name>
</gene>
<dbReference type="AlphaFoldDB" id="A0A8X6R5V9"/>
<evidence type="ECO:0000313" key="2">
    <source>
        <dbReference type="Proteomes" id="UP000887159"/>
    </source>
</evidence>
<sequence>MVEPMEPTSLLHFPFSSVSVFMPFGSGTKACAAVQKMKNGNSVEIVYFEKYIRIRWLLCIKKSPDSFECRMCVQGMLDVCIDFWGLHLFERVDWTGIRGSRA</sequence>
<evidence type="ECO:0000313" key="1">
    <source>
        <dbReference type="EMBL" id="GFX88976.1"/>
    </source>
</evidence>
<organism evidence="1 2">
    <name type="scientific">Trichonephila clavipes</name>
    <name type="common">Golden silk orbweaver</name>
    <name type="synonym">Nephila clavipes</name>
    <dbReference type="NCBI Taxonomy" id="2585209"/>
    <lineage>
        <taxon>Eukaryota</taxon>
        <taxon>Metazoa</taxon>
        <taxon>Ecdysozoa</taxon>
        <taxon>Arthropoda</taxon>
        <taxon>Chelicerata</taxon>
        <taxon>Arachnida</taxon>
        <taxon>Araneae</taxon>
        <taxon>Araneomorphae</taxon>
        <taxon>Entelegynae</taxon>
        <taxon>Araneoidea</taxon>
        <taxon>Nephilidae</taxon>
        <taxon>Trichonephila</taxon>
    </lineage>
</organism>
<dbReference type="EMBL" id="BMAU01021067">
    <property type="protein sequence ID" value="GFX88976.1"/>
    <property type="molecule type" value="Genomic_DNA"/>
</dbReference>
<dbReference type="Proteomes" id="UP000887159">
    <property type="component" value="Unassembled WGS sequence"/>
</dbReference>
<proteinExistence type="predicted"/>
<reference evidence="1" key="1">
    <citation type="submission" date="2020-08" db="EMBL/GenBank/DDBJ databases">
        <title>Multicomponent nature underlies the extraordinary mechanical properties of spider dragline silk.</title>
        <authorList>
            <person name="Kono N."/>
            <person name="Nakamura H."/>
            <person name="Mori M."/>
            <person name="Yoshida Y."/>
            <person name="Ohtoshi R."/>
            <person name="Malay A.D."/>
            <person name="Moran D.A.P."/>
            <person name="Tomita M."/>
            <person name="Numata K."/>
            <person name="Arakawa K."/>
        </authorList>
    </citation>
    <scope>NUCLEOTIDE SEQUENCE</scope>
</reference>
<name>A0A8X6R5V9_TRICX</name>
<dbReference type="InterPro" id="IPR017972">
    <property type="entry name" value="Cyt_P450_CS"/>
</dbReference>
<keyword evidence="2" id="KW-1185">Reference proteome</keyword>
<protein>
    <submittedName>
        <fullName evidence="1">Uncharacterized protein</fullName>
    </submittedName>
</protein>
<accession>A0A8X6R5V9</accession>
<comment type="caution">
    <text evidence="1">The sequence shown here is derived from an EMBL/GenBank/DDBJ whole genome shotgun (WGS) entry which is preliminary data.</text>
</comment>
<dbReference type="GO" id="GO:0016705">
    <property type="term" value="F:oxidoreductase activity, acting on paired donors, with incorporation or reduction of molecular oxygen"/>
    <property type="evidence" value="ECO:0007669"/>
    <property type="project" value="InterPro"/>
</dbReference>